<dbReference type="SUPFAM" id="SSF82697">
    <property type="entry name" value="PurS-like"/>
    <property type="match status" value="1"/>
</dbReference>
<evidence type="ECO:0000313" key="7">
    <source>
        <dbReference type="EMBL" id="PIA40687.1"/>
    </source>
</evidence>
<dbReference type="SUPFAM" id="SSF109736">
    <property type="entry name" value="FGAM synthase PurL, linker domain"/>
    <property type="match status" value="1"/>
</dbReference>
<dbReference type="SUPFAM" id="SSF55326">
    <property type="entry name" value="PurM N-terminal domain-like"/>
    <property type="match status" value="1"/>
</dbReference>
<keyword evidence="1" id="KW-0436">Ligase</keyword>
<dbReference type="InterPro" id="IPR040707">
    <property type="entry name" value="FGAR-AT_N"/>
</dbReference>
<dbReference type="InParanoid" id="A0A2G5DBT3"/>
<dbReference type="PANTHER" id="PTHR10099">
    <property type="entry name" value="PHOSPHORIBOSYLFORMYLGLYCINAMIDINE SYNTHASE"/>
    <property type="match status" value="1"/>
</dbReference>
<dbReference type="Proteomes" id="UP000230069">
    <property type="component" value="Unassembled WGS sequence"/>
</dbReference>
<evidence type="ECO:0000313" key="8">
    <source>
        <dbReference type="Proteomes" id="UP000230069"/>
    </source>
</evidence>
<dbReference type="Pfam" id="PF18072">
    <property type="entry name" value="FGAR-AT_linker"/>
    <property type="match status" value="1"/>
</dbReference>
<evidence type="ECO:0000256" key="2">
    <source>
        <dbReference type="ARBA" id="ARBA00022741"/>
    </source>
</evidence>
<dbReference type="FunFam" id="1.10.8.750:FF:000001">
    <property type="entry name" value="Putative phosphoribosylformylglycinamidine synthase"/>
    <property type="match status" value="1"/>
</dbReference>
<dbReference type="Gene3D" id="1.10.8.750">
    <property type="entry name" value="Phosphoribosylformylglycinamidine synthase, linker domain"/>
    <property type="match status" value="1"/>
</dbReference>
<dbReference type="OrthoDB" id="1591347at2759"/>
<evidence type="ECO:0000259" key="5">
    <source>
        <dbReference type="Pfam" id="PF18072"/>
    </source>
</evidence>
<dbReference type="PANTHER" id="PTHR10099:SF1">
    <property type="entry name" value="PHOSPHORIBOSYLFORMYLGLYCINAMIDINE SYNTHASE"/>
    <property type="match status" value="1"/>
</dbReference>
<reference evidence="7 8" key="1">
    <citation type="submission" date="2017-09" db="EMBL/GenBank/DDBJ databases">
        <title>WGS assembly of Aquilegia coerulea Goldsmith.</title>
        <authorList>
            <person name="Hodges S."/>
            <person name="Kramer E."/>
            <person name="Nordborg M."/>
            <person name="Tomkins J."/>
            <person name="Borevitz J."/>
            <person name="Derieg N."/>
            <person name="Yan J."/>
            <person name="Mihaltcheva S."/>
            <person name="Hayes R.D."/>
            <person name="Rokhsar D."/>
        </authorList>
    </citation>
    <scope>NUCLEOTIDE SEQUENCE [LARGE SCALE GENOMIC DNA]</scope>
    <source>
        <strain evidence="8">cv. Goldsmith</strain>
    </source>
</reference>
<accession>A0A2G5DBT3</accession>
<feature type="domain" description="Phosphoribosylformylglycinamidine synthase linker" evidence="5">
    <location>
        <begin position="202"/>
        <end position="251"/>
    </location>
</feature>
<sequence length="438" mass="49012">MAAAATEITAVEFLQGSCRQNLFFQRNTLNKRRLLWGSQYRRSPFPRLSNRNIPSKPHLVKLKASVSGNVKTSVDEKSKTYEPENLGIESFLNREKQKESNAIVVEVGPRLSFTTAWSTNAVSVCRSCGLSEIARLERSRRYMLYLKAGSSLQEPQIQEFASVVHDRLTECVYTQKLTSFKTSVIPEEVQYVPVMERGQEALEEINKKMGFAFDEQDLKYYTRLFKDEIKRDPTTVELFDIAQSNSEHSRHWFFTGKMIIDGKPMNRTLMQIVKNTLNTNPINSVIGFKDNSSAVKGFPVNLLRPKQPGLVSPLSMTACDLDILFTAETHNFPCAVAPYPGAETGAGGRIRDTHATGRGSFVGASTAGYCVGNLHMEGSFAPWDDPSFKYPSNLASPLKILIEASNGASDYGNKFGEPLIQGYTRTFGMRLPNGERRE</sequence>
<dbReference type="STRING" id="218851.A0A2G5DBT3"/>
<dbReference type="Gene3D" id="3.30.1330.10">
    <property type="entry name" value="PurM-like, N-terminal domain"/>
    <property type="match status" value="1"/>
</dbReference>
<dbReference type="GO" id="GO:0005524">
    <property type="term" value="F:ATP binding"/>
    <property type="evidence" value="ECO:0007669"/>
    <property type="project" value="UniProtKB-KW"/>
</dbReference>
<dbReference type="AlphaFoldDB" id="A0A2G5DBT3"/>
<keyword evidence="4" id="KW-0067">ATP-binding</keyword>
<gene>
    <name evidence="7" type="ORF">AQUCO_02400032v1</name>
</gene>
<evidence type="ECO:0000256" key="4">
    <source>
        <dbReference type="ARBA" id="ARBA00022840"/>
    </source>
</evidence>
<dbReference type="Pfam" id="PF18076">
    <property type="entry name" value="FGAR-AT_N"/>
    <property type="match status" value="1"/>
</dbReference>
<dbReference type="GO" id="GO:0004642">
    <property type="term" value="F:phosphoribosylformylglycinamidine synthase activity"/>
    <property type="evidence" value="ECO:0007669"/>
    <property type="project" value="TreeGrafter"/>
</dbReference>
<dbReference type="EMBL" id="KZ305041">
    <property type="protein sequence ID" value="PIA40687.1"/>
    <property type="molecule type" value="Genomic_DNA"/>
</dbReference>
<evidence type="ECO:0000256" key="1">
    <source>
        <dbReference type="ARBA" id="ARBA00022598"/>
    </source>
</evidence>
<keyword evidence="3" id="KW-0658">Purine biosynthesis</keyword>
<proteinExistence type="predicted"/>
<protein>
    <recommendedName>
        <fullName evidence="9">Phosphoribosylformylglycinamidine synthase linker domain-containing protein</fullName>
    </recommendedName>
</protein>
<feature type="domain" description="Phosphoribosylformylglycinamidine synthase N-terminal" evidence="6">
    <location>
        <begin position="90"/>
        <end position="176"/>
    </location>
</feature>
<dbReference type="InterPro" id="IPR041609">
    <property type="entry name" value="PurL_linker"/>
</dbReference>
<dbReference type="GO" id="GO:0006164">
    <property type="term" value="P:purine nucleotide biosynthetic process"/>
    <property type="evidence" value="ECO:0007669"/>
    <property type="project" value="UniProtKB-KW"/>
</dbReference>
<evidence type="ECO:0000256" key="3">
    <source>
        <dbReference type="ARBA" id="ARBA00022755"/>
    </source>
</evidence>
<organism evidence="7 8">
    <name type="scientific">Aquilegia coerulea</name>
    <name type="common">Rocky mountain columbine</name>
    <dbReference type="NCBI Taxonomy" id="218851"/>
    <lineage>
        <taxon>Eukaryota</taxon>
        <taxon>Viridiplantae</taxon>
        <taxon>Streptophyta</taxon>
        <taxon>Embryophyta</taxon>
        <taxon>Tracheophyta</taxon>
        <taxon>Spermatophyta</taxon>
        <taxon>Magnoliopsida</taxon>
        <taxon>Ranunculales</taxon>
        <taxon>Ranunculaceae</taxon>
        <taxon>Thalictroideae</taxon>
        <taxon>Aquilegia</taxon>
    </lineage>
</organism>
<keyword evidence="2" id="KW-0547">Nucleotide-binding</keyword>
<evidence type="ECO:0000259" key="6">
    <source>
        <dbReference type="Pfam" id="PF18076"/>
    </source>
</evidence>
<dbReference type="InterPro" id="IPR036921">
    <property type="entry name" value="PurM-like_N_sf"/>
</dbReference>
<dbReference type="FunFam" id="3.30.1330.10:FF:000009">
    <property type="entry name" value="Probable phosphoribosylformylglycinamidine synthase"/>
    <property type="match status" value="1"/>
</dbReference>
<keyword evidence="8" id="KW-1185">Reference proteome</keyword>
<dbReference type="GO" id="GO:0005737">
    <property type="term" value="C:cytoplasm"/>
    <property type="evidence" value="ECO:0007669"/>
    <property type="project" value="TreeGrafter"/>
</dbReference>
<evidence type="ECO:0008006" key="9">
    <source>
        <dbReference type="Google" id="ProtNLM"/>
    </source>
</evidence>
<name>A0A2G5DBT3_AQUCA</name>
<dbReference type="InterPro" id="IPR036604">
    <property type="entry name" value="PurS-like_sf"/>
</dbReference>